<organism evidence="11 12">
    <name type="scientific">Ziziphus jujuba</name>
    <name type="common">Chinese jujube</name>
    <name type="synonym">Ziziphus sativa</name>
    <dbReference type="NCBI Taxonomy" id="326968"/>
    <lineage>
        <taxon>Eukaryota</taxon>
        <taxon>Viridiplantae</taxon>
        <taxon>Streptophyta</taxon>
        <taxon>Embryophyta</taxon>
        <taxon>Tracheophyta</taxon>
        <taxon>Spermatophyta</taxon>
        <taxon>Magnoliopsida</taxon>
        <taxon>eudicotyledons</taxon>
        <taxon>Gunneridae</taxon>
        <taxon>Pentapetalae</taxon>
        <taxon>rosids</taxon>
        <taxon>fabids</taxon>
        <taxon>Rosales</taxon>
        <taxon>Rhamnaceae</taxon>
        <taxon>Paliureae</taxon>
        <taxon>Ziziphus</taxon>
    </lineage>
</organism>
<keyword evidence="6" id="KW-0805">Transcription regulation</keyword>
<keyword evidence="2" id="KW-0479">Metal-binding</keyword>
<evidence type="ECO:0000313" key="12">
    <source>
        <dbReference type="RefSeq" id="XP_060673603.1"/>
    </source>
</evidence>
<dbReference type="Pfam" id="PF22995">
    <property type="entry name" value="C2CH-3rd_BIRD-IDD"/>
    <property type="match status" value="1"/>
</dbReference>
<dbReference type="InterPro" id="IPR036236">
    <property type="entry name" value="Znf_C2H2_sf"/>
</dbReference>
<evidence type="ECO:0000256" key="3">
    <source>
        <dbReference type="ARBA" id="ARBA00022737"/>
    </source>
</evidence>
<evidence type="ECO:0000256" key="4">
    <source>
        <dbReference type="ARBA" id="ARBA00022771"/>
    </source>
</evidence>
<proteinExistence type="predicted"/>
<keyword evidence="5" id="KW-0862">Zinc</keyword>
<keyword evidence="4" id="KW-0863">Zinc-finger</keyword>
<dbReference type="RefSeq" id="XP_060673603.1">
    <property type="nucleotide sequence ID" value="XM_060817620.1"/>
</dbReference>
<comment type="subcellular location">
    <subcellularLocation>
        <location evidence="1">Nucleus</location>
    </subcellularLocation>
</comment>
<evidence type="ECO:0000259" key="9">
    <source>
        <dbReference type="Pfam" id="PF22995"/>
    </source>
</evidence>
<accession>A0ABM4AA47</accession>
<dbReference type="GeneID" id="125420042"/>
<evidence type="ECO:0000259" key="10">
    <source>
        <dbReference type="Pfam" id="PF23115"/>
    </source>
</evidence>
<keyword evidence="8" id="KW-0539">Nucleus</keyword>
<evidence type="ECO:0000313" key="11">
    <source>
        <dbReference type="Proteomes" id="UP001652623"/>
    </source>
</evidence>
<keyword evidence="7" id="KW-0804">Transcription</keyword>
<keyword evidence="11" id="KW-1185">Reference proteome</keyword>
<reference evidence="12" key="1">
    <citation type="submission" date="2025-08" db="UniProtKB">
        <authorList>
            <consortium name="RefSeq"/>
        </authorList>
    </citation>
    <scope>IDENTIFICATION</scope>
    <source>
        <tissue evidence="12">Seedling</tissue>
    </source>
</reference>
<dbReference type="InterPro" id="IPR059161">
    <property type="entry name" value="Znf-C2H2_STOP1/2_3rd"/>
</dbReference>
<evidence type="ECO:0000256" key="1">
    <source>
        <dbReference type="ARBA" id="ARBA00004123"/>
    </source>
</evidence>
<evidence type="ECO:0000256" key="5">
    <source>
        <dbReference type="ARBA" id="ARBA00022833"/>
    </source>
</evidence>
<dbReference type="InterPro" id="IPR043584">
    <property type="entry name" value="WIP1/2/3/4/5/6"/>
</dbReference>
<feature type="domain" description="STOP2/WIP2-like C2H2-type zinc finger" evidence="10">
    <location>
        <begin position="30"/>
        <end position="64"/>
    </location>
</feature>
<dbReference type="Proteomes" id="UP001652623">
    <property type="component" value="Chromosome 5"/>
</dbReference>
<evidence type="ECO:0000256" key="7">
    <source>
        <dbReference type="ARBA" id="ARBA00023163"/>
    </source>
</evidence>
<dbReference type="SUPFAM" id="SSF57667">
    <property type="entry name" value="beta-beta-alpha zinc fingers"/>
    <property type="match status" value="1"/>
</dbReference>
<dbReference type="Pfam" id="PF23115">
    <property type="entry name" value="zf-C2H2_STOP2_3rd"/>
    <property type="match status" value="1"/>
</dbReference>
<protein>
    <submittedName>
        <fullName evidence="12">Protein TRANSPARENT TESTA 1-like</fullName>
    </submittedName>
</protein>
<name>A0ABM4AA47_ZIZJJ</name>
<keyword evidence="3" id="KW-0677">Repeat</keyword>
<feature type="domain" description="BIRD-IDD transcription factor third C2HC zinc finger" evidence="9">
    <location>
        <begin position="67"/>
        <end position="91"/>
    </location>
</feature>
<dbReference type="PANTHER" id="PTHR45878:SF1">
    <property type="entry name" value="ZINC FINGER PROTEIN WIP2"/>
    <property type="match status" value="1"/>
</dbReference>
<sequence>MHMWGHGSQYRRGAESLKGSQPRAMLGIPCYCCAEGCKNNINHPRAKPLKDFRTLQAHCKRKHGMKPFMCRKCGKLLAVKGDWRTHEKNCGKRWLCICGSDFKHKKSLKDHVKAFGSGHSPSLPSI</sequence>
<evidence type="ECO:0000256" key="8">
    <source>
        <dbReference type="ARBA" id="ARBA00023242"/>
    </source>
</evidence>
<dbReference type="InterPro" id="IPR055187">
    <property type="entry name" value="C2CH-3rd_BIRD-IDD"/>
</dbReference>
<evidence type="ECO:0000256" key="6">
    <source>
        <dbReference type="ARBA" id="ARBA00023015"/>
    </source>
</evidence>
<evidence type="ECO:0000256" key="2">
    <source>
        <dbReference type="ARBA" id="ARBA00022723"/>
    </source>
</evidence>
<gene>
    <name evidence="12" type="primary">LOC125420042</name>
</gene>
<dbReference type="PANTHER" id="PTHR45878">
    <property type="entry name" value="ZINC FINGER PROTEIN WIP2"/>
    <property type="match status" value="1"/>
</dbReference>